<reference evidence="1 2" key="1">
    <citation type="submission" date="2018-06" db="EMBL/GenBank/DDBJ databases">
        <title>Lujinxingia sediminis gen. nov. sp. nov., a new facultative anaerobic member of the class Deltaproteobacteria, and proposal of Lujinxingaceae fam. nov.</title>
        <authorList>
            <person name="Guo L.-Y."/>
            <person name="Li C.-M."/>
            <person name="Wang S."/>
            <person name="Du Z.-J."/>
        </authorList>
    </citation>
    <scope>NUCLEOTIDE SEQUENCE [LARGE SCALE GENOMIC DNA]</scope>
    <source>
        <strain evidence="1 2">FA350</strain>
    </source>
</reference>
<organism evidence="1 2">
    <name type="scientific">Bradymonas sediminis</name>
    <dbReference type="NCBI Taxonomy" id="1548548"/>
    <lineage>
        <taxon>Bacteria</taxon>
        <taxon>Deltaproteobacteria</taxon>
        <taxon>Bradymonadales</taxon>
        <taxon>Bradymonadaceae</taxon>
        <taxon>Bradymonas</taxon>
    </lineage>
</organism>
<sequence>MNRSIVLISGILFGIGLVLSGMTQPSKVIGFLDFFGNWDPSLAFVMGGAVLVNLVLFRFIFKRQRPLFAEKFHLPTSKDIDWRLVTGGALFGIGWGIAGFCPGPGITSLVSLQAPAFIFVIAMAAGMFLFTAFDKQLKKS</sequence>
<evidence type="ECO:0000313" key="2">
    <source>
        <dbReference type="Proteomes" id="UP000249799"/>
    </source>
</evidence>
<dbReference type="RefSeq" id="WP_111335787.1">
    <property type="nucleotide sequence ID" value="NZ_CP030032.1"/>
</dbReference>
<dbReference type="EMBL" id="CP030032">
    <property type="protein sequence ID" value="AWV90373.1"/>
    <property type="molecule type" value="Genomic_DNA"/>
</dbReference>
<dbReference type="Pfam" id="PF20398">
    <property type="entry name" value="DUF6691"/>
    <property type="match status" value="1"/>
</dbReference>
<keyword evidence="2" id="KW-1185">Reference proteome</keyword>
<protein>
    <submittedName>
        <fullName evidence="1">YeeE/YedE family protein</fullName>
    </submittedName>
</protein>
<name>A0A2Z4FN58_9DELT</name>
<dbReference type="InterPro" id="IPR046513">
    <property type="entry name" value="DUF6691"/>
</dbReference>
<proteinExistence type="predicted"/>
<accession>A0A2Z4FN58</accession>
<gene>
    <name evidence="1" type="ORF">DN745_13960</name>
</gene>
<dbReference type="AlphaFoldDB" id="A0A2Z4FN58"/>
<evidence type="ECO:0000313" key="1">
    <source>
        <dbReference type="EMBL" id="AWV90373.1"/>
    </source>
</evidence>
<dbReference type="OrthoDB" id="9790409at2"/>
<dbReference type="Proteomes" id="UP000249799">
    <property type="component" value="Chromosome"/>
</dbReference>
<dbReference type="KEGG" id="bsed:DN745_13960"/>